<dbReference type="AlphaFoldDB" id="A0A9X0CCE1"/>
<sequence length="207" mass="24193">MDDMKESRDGENEDEEKERKREDLHSLETLSVLDECLDEFNEVFRRKVRDKYCSTENISWSTASDEVKVELLTERYEDGGMQLCDDPLLVLLKKWPASAKFCENPRFIEAQLYITKNPHVGNDSRRCIPLELALTRRNEEVSALLIEHMKSERVLRLFSSNCQDNPVSFQELIEHPNMKKTVVAVLNCMVSPDWHHLPKCKEIIPLK</sequence>
<evidence type="ECO:0000313" key="3">
    <source>
        <dbReference type="Proteomes" id="UP001163046"/>
    </source>
</evidence>
<name>A0A9X0CCE1_9CNID</name>
<feature type="compositionally biased region" description="Basic and acidic residues" evidence="1">
    <location>
        <begin position="1"/>
        <end position="10"/>
    </location>
</feature>
<reference evidence="2" key="1">
    <citation type="submission" date="2023-01" db="EMBL/GenBank/DDBJ databases">
        <title>Genome assembly of the deep-sea coral Lophelia pertusa.</title>
        <authorList>
            <person name="Herrera S."/>
            <person name="Cordes E."/>
        </authorList>
    </citation>
    <scope>NUCLEOTIDE SEQUENCE</scope>
    <source>
        <strain evidence="2">USNM1676648</strain>
        <tissue evidence="2">Polyp</tissue>
    </source>
</reference>
<proteinExistence type="predicted"/>
<evidence type="ECO:0000313" key="2">
    <source>
        <dbReference type="EMBL" id="KAJ7321426.1"/>
    </source>
</evidence>
<comment type="caution">
    <text evidence="2">The sequence shown here is derived from an EMBL/GenBank/DDBJ whole genome shotgun (WGS) entry which is preliminary data.</text>
</comment>
<dbReference type="Proteomes" id="UP001163046">
    <property type="component" value="Unassembled WGS sequence"/>
</dbReference>
<protein>
    <submittedName>
        <fullName evidence="2">Uncharacterized protein</fullName>
    </submittedName>
</protein>
<feature type="region of interest" description="Disordered" evidence="1">
    <location>
        <begin position="1"/>
        <end position="23"/>
    </location>
</feature>
<gene>
    <name evidence="2" type="ORF">OS493_034999</name>
</gene>
<dbReference type="EMBL" id="MU827828">
    <property type="protein sequence ID" value="KAJ7321426.1"/>
    <property type="molecule type" value="Genomic_DNA"/>
</dbReference>
<evidence type="ECO:0000256" key="1">
    <source>
        <dbReference type="SAM" id="MobiDB-lite"/>
    </source>
</evidence>
<accession>A0A9X0CCE1</accession>
<keyword evidence="3" id="KW-1185">Reference proteome</keyword>
<organism evidence="2 3">
    <name type="scientific">Desmophyllum pertusum</name>
    <dbReference type="NCBI Taxonomy" id="174260"/>
    <lineage>
        <taxon>Eukaryota</taxon>
        <taxon>Metazoa</taxon>
        <taxon>Cnidaria</taxon>
        <taxon>Anthozoa</taxon>
        <taxon>Hexacorallia</taxon>
        <taxon>Scleractinia</taxon>
        <taxon>Caryophylliina</taxon>
        <taxon>Caryophylliidae</taxon>
        <taxon>Desmophyllum</taxon>
    </lineage>
</organism>